<dbReference type="GO" id="GO:0016052">
    <property type="term" value="P:carbohydrate catabolic process"/>
    <property type="evidence" value="ECO:0007669"/>
    <property type="project" value="TreeGrafter"/>
</dbReference>
<reference evidence="5 6" key="1">
    <citation type="submission" date="2018-10" db="EMBL/GenBank/DDBJ databases">
        <title>Natrarchaeobius chitinivorans gen. nov., sp. nov., and Natrarchaeobius haloalkaliphilus sp. nov., alkaliphilic, chitin-utilizing haloarchaea from hypersaline alkaline lakes.</title>
        <authorList>
            <person name="Sorokin D.Y."/>
            <person name="Elcheninov A.G."/>
            <person name="Kostrikina N.A."/>
            <person name="Bale N.J."/>
            <person name="Sinninghe Damste J.S."/>
            <person name="Khijniak T.V."/>
            <person name="Kublanov I.V."/>
            <person name="Toshchakov S.V."/>
        </authorList>
    </citation>
    <scope>NUCLEOTIDE SEQUENCE [LARGE SCALE GENOMIC DNA]</scope>
    <source>
        <strain evidence="5 6">AArcht4T</strain>
    </source>
</reference>
<dbReference type="InterPro" id="IPR046945">
    <property type="entry name" value="RHMD-like"/>
</dbReference>
<dbReference type="PANTHER" id="PTHR13794">
    <property type="entry name" value="ENOLASE SUPERFAMILY, MANDELATE RACEMASE"/>
    <property type="match status" value="1"/>
</dbReference>
<dbReference type="SUPFAM" id="SSF54826">
    <property type="entry name" value="Enolase N-terminal domain-like"/>
    <property type="match status" value="1"/>
</dbReference>
<dbReference type="InterPro" id="IPR029065">
    <property type="entry name" value="Enolase_C-like"/>
</dbReference>
<dbReference type="Pfam" id="PF02746">
    <property type="entry name" value="MR_MLE_N"/>
    <property type="match status" value="1"/>
</dbReference>
<evidence type="ECO:0000259" key="4">
    <source>
        <dbReference type="SMART" id="SM00922"/>
    </source>
</evidence>
<dbReference type="InterPro" id="IPR036849">
    <property type="entry name" value="Enolase-like_C_sf"/>
</dbReference>
<evidence type="ECO:0000313" key="5">
    <source>
        <dbReference type="EMBL" id="RQG95365.1"/>
    </source>
</evidence>
<comment type="cofactor">
    <cofactor evidence="1">
        <name>Mg(2+)</name>
        <dbReference type="ChEBI" id="CHEBI:18420"/>
    </cofactor>
</comment>
<organism evidence="5 6">
    <name type="scientific">Natrarchaeobius chitinivorans</name>
    <dbReference type="NCBI Taxonomy" id="1679083"/>
    <lineage>
        <taxon>Archaea</taxon>
        <taxon>Methanobacteriati</taxon>
        <taxon>Methanobacteriota</taxon>
        <taxon>Stenosarchaea group</taxon>
        <taxon>Halobacteria</taxon>
        <taxon>Halobacteriales</taxon>
        <taxon>Natrialbaceae</taxon>
        <taxon>Natrarchaeobius</taxon>
    </lineage>
</organism>
<dbReference type="CDD" id="cd03316">
    <property type="entry name" value="MR_like"/>
    <property type="match status" value="1"/>
</dbReference>
<evidence type="ECO:0000313" key="6">
    <source>
        <dbReference type="Proteomes" id="UP000282323"/>
    </source>
</evidence>
<evidence type="ECO:0000256" key="1">
    <source>
        <dbReference type="ARBA" id="ARBA00001946"/>
    </source>
</evidence>
<dbReference type="SFLD" id="SFLDG00179">
    <property type="entry name" value="mandelate_racemase"/>
    <property type="match status" value="1"/>
</dbReference>
<proteinExistence type="predicted"/>
<dbReference type="GO" id="GO:0016836">
    <property type="term" value="F:hydro-lyase activity"/>
    <property type="evidence" value="ECO:0007669"/>
    <property type="project" value="TreeGrafter"/>
</dbReference>
<dbReference type="GO" id="GO:0000287">
    <property type="term" value="F:magnesium ion binding"/>
    <property type="evidence" value="ECO:0007669"/>
    <property type="project" value="TreeGrafter"/>
</dbReference>
<accession>A0A3N6PE00</accession>
<dbReference type="Gene3D" id="3.30.390.10">
    <property type="entry name" value="Enolase-like, N-terminal domain"/>
    <property type="match status" value="1"/>
</dbReference>
<dbReference type="EMBL" id="REGA01000005">
    <property type="protein sequence ID" value="RQG95365.1"/>
    <property type="molecule type" value="Genomic_DNA"/>
</dbReference>
<comment type="caution">
    <text evidence="5">The sequence shown here is derived from an EMBL/GenBank/DDBJ whole genome shotgun (WGS) entry which is preliminary data.</text>
</comment>
<dbReference type="SUPFAM" id="SSF51604">
    <property type="entry name" value="Enolase C-terminal domain-like"/>
    <property type="match status" value="1"/>
</dbReference>
<dbReference type="Pfam" id="PF13378">
    <property type="entry name" value="MR_MLE_C"/>
    <property type="match status" value="1"/>
</dbReference>
<dbReference type="Proteomes" id="UP000282323">
    <property type="component" value="Unassembled WGS sequence"/>
</dbReference>
<dbReference type="InterPro" id="IPR029017">
    <property type="entry name" value="Enolase-like_N"/>
</dbReference>
<gene>
    <name evidence="5" type="ORF">EA473_07815</name>
</gene>
<keyword evidence="2" id="KW-0479">Metal-binding</keyword>
<evidence type="ECO:0000256" key="2">
    <source>
        <dbReference type="ARBA" id="ARBA00022723"/>
    </source>
</evidence>
<dbReference type="SMART" id="SM00922">
    <property type="entry name" value="MR_MLE"/>
    <property type="match status" value="1"/>
</dbReference>
<protein>
    <submittedName>
        <fullName evidence="5">Mandelate racemase/muconate lactonizing enzyme family protein</fullName>
    </submittedName>
</protein>
<dbReference type="RefSeq" id="WP_124195076.1">
    <property type="nucleotide sequence ID" value="NZ_REGA01000005.1"/>
</dbReference>
<name>A0A3N6PE00_NATCH</name>
<evidence type="ECO:0000256" key="3">
    <source>
        <dbReference type="ARBA" id="ARBA00022842"/>
    </source>
</evidence>
<dbReference type="InterPro" id="IPR013342">
    <property type="entry name" value="Mandelate_racemase_C"/>
</dbReference>
<dbReference type="SFLD" id="SFLDS00001">
    <property type="entry name" value="Enolase"/>
    <property type="match status" value="1"/>
</dbReference>
<keyword evidence="6" id="KW-1185">Reference proteome</keyword>
<sequence>MKITDINQHRLAYELDGGYDPTWIPEFTQSTLVVELFEVETDEGITGISATATTPGGYETDDGFLEFLEGMDPYELDAIRTKLNSLNFLGPDPWHIEIALWDIIGKDVGKPIYKLLGGRDRQVPVYASTGEVQPTEERLEYVQNCVDEGIQAVKLRFQSEDPDDDLAVARAVREEFPDLTLMVDANMGWSIRMRGDERRWSQTEALYVATELEEIGGVAWLEEPLPQDQYDRLAELRRNTSIAIAGGESNSGLTPFREYLDHDSLDIYQPDAVFATGIRGGKTVAEMARLHGREFAPHTWSNGLGLAANLHLIAASDSRWCEYPLEPPAWDEQARDFMLESPLTHEDGYISPPNGPGLGVELDWDAIEAAKVDDE</sequence>
<keyword evidence="3" id="KW-0460">Magnesium</keyword>
<dbReference type="InterPro" id="IPR013341">
    <property type="entry name" value="Mandelate_racemase_N_dom"/>
</dbReference>
<dbReference type="AlphaFoldDB" id="A0A3N6PE00"/>
<dbReference type="PANTHER" id="PTHR13794:SF58">
    <property type="entry name" value="MITOCHONDRIAL ENOLASE SUPERFAMILY MEMBER 1"/>
    <property type="match status" value="1"/>
</dbReference>
<dbReference type="OrthoDB" id="42605at2157"/>
<feature type="domain" description="Mandelate racemase/muconate lactonizing enzyme C-terminal" evidence="4">
    <location>
        <begin position="135"/>
        <end position="243"/>
    </location>
</feature>
<dbReference type="Gene3D" id="3.20.20.120">
    <property type="entry name" value="Enolase-like C-terminal domain"/>
    <property type="match status" value="1"/>
</dbReference>